<dbReference type="AlphaFoldDB" id="T0FDG8"/>
<evidence type="ECO:0000313" key="1">
    <source>
        <dbReference type="EMBL" id="EQA45627.1"/>
    </source>
</evidence>
<organism evidence="1 2">
    <name type="scientific">Leptospira broomii serovar Hurstbridge str. 5399</name>
    <dbReference type="NCBI Taxonomy" id="1049789"/>
    <lineage>
        <taxon>Bacteria</taxon>
        <taxon>Pseudomonadati</taxon>
        <taxon>Spirochaetota</taxon>
        <taxon>Spirochaetia</taxon>
        <taxon>Leptospirales</taxon>
        <taxon>Leptospiraceae</taxon>
        <taxon>Leptospira</taxon>
    </lineage>
</organism>
<proteinExistence type="predicted"/>
<protein>
    <submittedName>
        <fullName evidence="1">Uncharacterized protein</fullName>
    </submittedName>
</protein>
<keyword evidence="2" id="KW-1185">Reference proteome</keyword>
<dbReference type="Proteomes" id="UP000015454">
    <property type="component" value="Unassembled WGS sequence"/>
</dbReference>
<accession>T0FDG8</accession>
<name>T0FDG8_9LEPT</name>
<comment type="caution">
    <text evidence="1">The sequence shown here is derived from an EMBL/GenBank/DDBJ whole genome shotgun (WGS) entry which is preliminary data.</text>
</comment>
<gene>
    <name evidence="1" type="ORF">LEP1GSC050_4223</name>
</gene>
<dbReference type="STRING" id="1049789.LEP1GSC050_4223"/>
<evidence type="ECO:0000313" key="2">
    <source>
        <dbReference type="Proteomes" id="UP000015454"/>
    </source>
</evidence>
<sequence>MQKNIYSFLFKASNQIRMKSANLRISKLKIQSNYYSFASFVDVDRVEEVR</sequence>
<dbReference type="EMBL" id="AHMO02000008">
    <property type="protein sequence ID" value="EQA45627.1"/>
    <property type="molecule type" value="Genomic_DNA"/>
</dbReference>
<reference evidence="1" key="1">
    <citation type="submission" date="2013-05" db="EMBL/GenBank/DDBJ databases">
        <authorList>
            <person name="Harkins D.M."/>
            <person name="Durkin A.S."/>
            <person name="Brinkac L.M."/>
            <person name="Haft D.H."/>
            <person name="Selengut J.D."/>
            <person name="Sanka R."/>
            <person name="DePew J."/>
            <person name="Purushe J."/>
            <person name="Hartskeerl R.A."/>
            <person name="Ahmed A."/>
            <person name="van der Linden H."/>
            <person name="Goris M.G.A."/>
            <person name="Vinetz J.M."/>
            <person name="Sutton G.G."/>
            <person name="Nierman W.C."/>
            <person name="Fouts D.E."/>
        </authorList>
    </citation>
    <scope>NUCLEOTIDE SEQUENCE [LARGE SCALE GENOMIC DNA]</scope>
    <source>
        <strain evidence="1">5399</strain>
    </source>
</reference>